<organism evidence="1 2">
    <name type="scientific">Streptomyces naganishii JCM 4654</name>
    <dbReference type="NCBI Taxonomy" id="1306179"/>
    <lineage>
        <taxon>Bacteria</taxon>
        <taxon>Bacillati</taxon>
        <taxon>Actinomycetota</taxon>
        <taxon>Actinomycetes</taxon>
        <taxon>Kitasatosporales</taxon>
        <taxon>Streptomycetaceae</taxon>
        <taxon>Streptomyces</taxon>
    </lineage>
</organism>
<dbReference type="Proteomes" id="UP000608955">
    <property type="component" value="Unassembled WGS sequence"/>
</dbReference>
<proteinExistence type="predicted"/>
<accession>A0A918Y2I0</accession>
<dbReference type="AlphaFoldDB" id="A0A918Y2I0"/>
<name>A0A918Y2I0_9ACTN</name>
<reference evidence="1" key="2">
    <citation type="submission" date="2020-09" db="EMBL/GenBank/DDBJ databases">
        <authorList>
            <person name="Sun Q."/>
            <person name="Ohkuma M."/>
        </authorList>
    </citation>
    <scope>NUCLEOTIDE SEQUENCE</scope>
    <source>
        <strain evidence="1">JCM 4654</strain>
    </source>
</reference>
<protein>
    <submittedName>
        <fullName evidence="1">Uncharacterized protein</fullName>
    </submittedName>
</protein>
<comment type="caution">
    <text evidence="1">The sequence shown here is derived from an EMBL/GenBank/DDBJ whole genome shotgun (WGS) entry which is preliminary data.</text>
</comment>
<gene>
    <name evidence="1" type="ORF">GCM10010508_17220</name>
</gene>
<sequence>MVNVAVRVPAAWAGEARVMSAASGRSSAAPSAPVRRRMSGLRLWNMALPVVVGWYRGEVIRACAHAGTGRWRRVRSGEGRVTAGTAIGRAPTT</sequence>
<evidence type="ECO:0000313" key="2">
    <source>
        <dbReference type="Proteomes" id="UP000608955"/>
    </source>
</evidence>
<dbReference type="EMBL" id="BMVF01000004">
    <property type="protein sequence ID" value="GHD87032.1"/>
    <property type="molecule type" value="Genomic_DNA"/>
</dbReference>
<reference evidence="1" key="1">
    <citation type="journal article" date="2014" name="Int. J. Syst. Evol. Microbiol.">
        <title>Complete genome sequence of Corynebacterium casei LMG S-19264T (=DSM 44701T), isolated from a smear-ripened cheese.</title>
        <authorList>
            <consortium name="US DOE Joint Genome Institute (JGI-PGF)"/>
            <person name="Walter F."/>
            <person name="Albersmeier A."/>
            <person name="Kalinowski J."/>
            <person name="Ruckert C."/>
        </authorList>
    </citation>
    <scope>NUCLEOTIDE SEQUENCE</scope>
    <source>
        <strain evidence="1">JCM 4654</strain>
    </source>
</reference>
<keyword evidence="2" id="KW-1185">Reference proteome</keyword>
<evidence type="ECO:0000313" key="1">
    <source>
        <dbReference type="EMBL" id="GHD87032.1"/>
    </source>
</evidence>